<gene>
    <name evidence="3" type="ORF">VNO78_30900</name>
</gene>
<dbReference type="InterPro" id="IPR036514">
    <property type="entry name" value="SGNH_hydro_sf"/>
</dbReference>
<dbReference type="AlphaFoldDB" id="A0AAN9RXN0"/>
<name>A0AAN9RXN0_PSOTE</name>
<dbReference type="Gene3D" id="3.40.50.1110">
    <property type="entry name" value="SGNH hydrolase"/>
    <property type="match status" value="1"/>
</dbReference>
<keyword evidence="2" id="KW-0732">Signal</keyword>
<protein>
    <submittedName>
        <fullName evidence="3">Uncharacterized protein</fullName>
    </submittedName>
</protein>
<dbReference type="Proteomes" id="UP001386955">
    <property type="component" value="Unassembled WGS sequence"/>
</dbReference>
<dbReference type="EMBL" id="JAYMYS010000008">
    <property type="protein sequence ID" value="KAK7385187.1"/>
    <property type="molecule type" value="Genomic_DNA"/>
</dbReference>
<evidence type="ECO:0000313" key="3">
    <source>
        <dbReference type="EMBL" id="KAK7385187.1"/>
    </source>
</evidence>
<evidence type="ECO:0000256" key="2">
    <source>
        <dbReference type="SAM" id="SignalP"/>
    </source>
</evidence>
<reference evidence="3 4" key="1">
    <citation type="submission" date="2024-01" db="EMBL/GenBank/DDBJ databases">
        <title>The genomes of 5 underutilized Papilionoideae crops provide insights into root nodulation and disease resistanc.</title>
        <authorList>
            <person name="Jiang F."/>
        </authorList>
    </citation>
    <scope>NUCLEOTIDE SEQUENCE [LARGE SCALE GENOMIC DNA]</scope>
    <source>
        <strain evidence="3">DUOXIRENSHENG_FW03</strain>
        <tissue evidence="3">Leaves</tissue>
    </source>
</reference>
<evidence type="ECO:0000313" key="4">
    <source>
        <dbReference type="Proteomes" id="UP001386955"/>
    </source>
</evidence>
<dbReference type="PANTHER" id="PTHR22835:SF621">
    <property type="entry name" value="GDSL ESTERASE_LIPASE ENOD8"/>
    <property type="match status" value="1"/>
</dbReference>
<keyword evidence="4" id="KW-1185">Reference proteome</keyword>
<feature type="chain" id="PRO_5042890549" evidence="2">
    <location>
        <begin position="33"/>
        <end position="210"/>
    </location>
</feature>
<feature type="signal peptide" evidence="2">
    <location>
        <begin position="1"/>
        <end position="32"/>
    </location>
</feature>
<organism evidence="3 4">
    <name type="scientific">Psophocarpus tetragonolobus</name>
    <name type="common">Winged bean</name>
    <name type="synonym">Dolichos tetragonolobus</name>
    <dbReference type="NCBI Taxonomy" id="3891"/>
    <lineage>
        <taxon>Eukaryota</taxon>
        <taxon>Viridiplantae</taxon>
        <taxon>Streptophyta</taxon>
        <taxon>Embryophyta</taxon>
        <taxon>Tracheophyta</taxon>
        <taxon>Spermatophyta</taxon>
        <taxon>Magnoliopsida</taxon>
        <taxon>eudicotyledons</taxon>
        <taxon>Gunneridae</taxon>
        <taxon>Pentapetalae</taxon>
        <taxon>rosids</taxon>
        <taxon>fabids</taxon>
        <taxon>Fabales</taxon>
        <taxon>Fabaceae</taxon>
        <taxon>Papilionoideae</taxon>
        <taxon>50 kb inversion clade</taxon>
        <taxon>NPAAA clade</taxon>
        <taxon>indigoferoid/millettioid clade</taxon>
        <taxon>Phaseoleae</taxon>
        <taxon>Psophocarpus</taxon>
    </lineage>
</organism>
<proteinExistence type="inferred from homology"/>
<dbReference type="PANTHER" id="PTHR22835">
    <property type="entry name" value="ZINC FINGER FYVE DOMAIN CONTAINING PROTEIN"/>
    <property type="match status" value="1"/>
</dbReference>
<comment type="similarity">
    <text evidence="1">Belongs to the 'GDSL' lipolytic enzyme family.</text>
</comment>
<accession>A0AAN9RXN0</accession>
<sequence length="210" mass="23995">MEFPTLTKFHFPFVSSLVLLSIVTITLNPVMATKRCDFPAIFNFGASNADTGGLAAAFPLFGPKTPNGETFFHKPAGRFADGRLIIDFIGVMKGEGDEDGWTTVHNRKAKRRNVEEGNGVQATFYFTKFQELRRICIEERIFKMGDGTRSFYFKKGESIRVEVWFSHFEWVRDMVEMEKALDSIWIGTFKLKGKPQMISERRAMGRQPMV</sequence>
<comment type="caution">
    <text evidence="3">The sequence shown here is derived from an EMBL/GenBank/DDBJ whole genome shotgun (WGS) entry which is preliminary data.</text>
</comment>
<evidence type="ECO:0000256" key="1">
    <source>
        <dbReference type="ARBA" id="ARBA00008668"/>
    </source>
</evidence>